<evidence type="ECO:0000313" key="1">
    <source>
        <dbReference type="EMBL" id="QPJ84979.1"/>
    </source>
</evidence>
<gene>
    <name evidence="1" type="ORF">HH195_03235</name>
</gene>
<name>A0ACD1BC37_9CLOT</name>
<keyword evidence="2" id="KW-1185">Reference proteome</keyword>
<protein>
    <submittedName>
        <fullName evidence="1">Spore coat protein</fullName>
    </submittedName>
</protein>
<dbReference type="Proteomes" id="UP000594603">
    <property type="component" value="Chromosome"/>
</dbReference>
<sequence length="155" mass="18231">MLNLNDKERMLLQDEKAGEELCIEKYKKYSEEASDPELKNLFKELMSKEEDHLKTLNQMLTGTVPTLNTQQNQQNSNTNVSSANVDNKNQINFKQDKIICQDSLAGEKYVSSTYNITIFEMRDTNARQVLNHIQKEEQEHEEKIYNYMQSHNMYN</sequence>
<dbReference type="EMBL" id="CP051754">
    <property type="protein sequence ID" value="QPJ84979.1"/>
    <property type="molecule type" value="Genomic_DNA"/>
</dbReference>
<organism evidence="1 2">
    <name type="scientific">Candidatus Sarcina troglodytae</name>
    <dbReference type="NCBI Taxonomy" id="2726954"/>
    <lineage>
        <taxon>Bacteria</taxon>
        <taxon>Bacillati</taxon>
        <taxon>Bacillota</taxon>
        <taxon>Clostridia</taxon>
        <taxon>Eubacteriales</taxon>
        <taxon>Clostridiaceae</taxon>
        <taxon>Sarcina</taxon>
    </lineage>
</organism>
<proteinExistence type="predicted"/>
<accession>A0ACD1BC37</accession>
<reference evidence="1" key="1">
    <citation type="submission" date="2020-04" db="EMBL/GenBank/DDBJ databases">
        <title>A novel bacterium ('Candidatus Sarcina troglodytae' sp. nov.) linked to a protracted, uniformly lethal epizootic among sanctuary western chimpanzees (Pan troglodytes verus) in Sierra Leone.</title>
        <authorList>
            <person name="Owens L.A."/>
            <person name="Colitti B."/>
            <person name="Hirji I."/>
            <person name="Pizaro A."/>
            <person name="Jaffe J.E."/>
            <person name="Moittie S."/>
            <person name="Bishop-Lilly K.A."/>
            <person name="Estrella L.A."/>
            <person name="Voegtly L.J."/>
            <person name="Kuhn J.H."/>
            <person name="Suen G."/>
            <person name="Deblois C.L."/>
            <person name="Dunn C."/>
            <person name="Juan-Salles C."/>
            <person name="Goldberg T.L."/>
        </authorList>
    </citation>
    <scope>NUCLEOTIDE SEQUENCE</scope>
    <source>
        <strain evidence="1">JB2</strain>
    </source>
</reference>
<evidence type="ECO:0000313" key="2">
    <source>
        <dbReference type="Proteomes" id="UP000594603"/>
    </source>
</evidence>